<evidence type="ECO:0000313" key="1">
    <source>
        <dbReference type="EMBL" id="CAD9255517.1"/>
    </source>
</evidence>
<dbReference type="Pfam" id="PF05711">
    <property type="entry name" value="TylF"/>
    <property type="match status" value="1"/>
</dbReference>
<dbReference type="EMBL" id="HBGJ01021399">
    <property type="protein sequence ID" value="CAD9255525.1"/>
    <property type="molecule type" value="Transcribed_RNA"/>
</dbReference>
<reference evidence="2" key="1">
    <citation type="submission" date="2021-01" db="EMBL/GenBank/DDBJ databases">
        <authorList>
            <person name="Corre E."/>
            <person name="Pelletier E."/>
            <person name="Niang G."/>
            <person name="Scheremetjew M."/>
            <person name="Finn R."/>
            <person name="Kale V."/>
            <person name="Holt S."/>
            <person name="Cochrane G."/>
            <person name="Meng A."/>
            <person name="Brown T."/>
            <person name="Cohen L."/>
        </authorList>
    </citation>
    <scope>NUCLEOTIDE SEQUENCE</scope>
    <source>
        <strain evidence="2">CCMP2877</strain>
    </source>
</reference>
<dbReference type="EMBL" id="HBGJ01021402">
    <property type="protein sequence ID" value="CAD9255527.1"/>
    <property type="molecule type" value="Transcribed_RNA"/>
</dbReference>
<dbReference type="PANTHER" id="PTHR40036">
    <property type="entry name" value="MACROCIN O-METHYLTRANSFERASE"/>
    <property type="match status" value="1"/>
</dbReference>
<dbReference type="AlphaFoldDB" id="A0A6U4GBG6"/>
<proteinExistence type="predicted"/>
<evidence type="ECO:0000313" key="3">
    <source>
        <dbReference type="EMBL" id="CAD9255527.1"/>
    </source>
</evidence>
<organism evidence="2">
    <name type="scientific">Phaeomonas parva</name>
    <dbReference type="NCBI Taxonomy" id="124430"/>
    <lineage>
        <taxon>Eukaryota</taxon>
        <taxon>Sar</taxon>
        <taxon>Stramenopiles</taxon>
        <taxon>Ochrophyta</taxon>
        <taxon>Pinguiophyceae</taxon>
        <taxon>Pinguiochrysidales</taxon>
        <taxon>Pinguiochrysidaceae</taxon>
        <taxon>Phaeomonas</taxon>
    </lineage>
</organism>
<dbReference type="InterPro" id="IPR029063">
    <property type="entry name" value="SAM-dependent_MTases_sf"/>
</dbReference>
<name>A0A6U4GBG6_9STRA</name>
<sequence length="105" mass="12264">MNAMAFTNYPRDKFHFIKGKVEDTLPVTKLPDKIAILRLDTDWYLSTKAELEYMYERLQPGGLLFVDDFCSWGGSRKAVAEFFEAKGMDAFEIAKEEPCLHYWKK</sequence>
<gene>
    <name evidence="1" type="ORF">PPAR1163_LOCUS13887</name>
    <name evidence="2" type="ORF">PPAR1163_LOCUS13895</name>
    <name evidence="3" type="ORF">PPAR1163_LOCUS13897</name>
</gene>
<evidence type="ECO:0008006" key="4">
    <source>
        <dbReference type="Google" id="ProtNLM"/>
    </source>
</evidence>
<dbReference type="SUPFAM" id="SSF53335">
    <property type="entry name" value="S-adenosyl-L-methionine-dependent methyltransferases"/>
    <property type="match status" value="1"/>
</dbReference>
<dbReference type="PANTHER" id="PTHR40036:SF1">
    <property type="entry name" value="MACROCIN O-METHYLTRANSFERASE"/>
    <property type="match status" value="1"/>
</dbReference>
<dbReference type="Gene3D" id="3.40.50.150">
    <property type="entry name" value="Vaccinia Virus protein VP39"/>
    <property type="match status" value="1"/>
</dbReference>
<accession>A0A6U4GBG6</accession>
<protein>
    <recommendedName>
        <fullName evidence="4">Macrocin O-methyltransferase</fullName>
    </recommendedName>
</protein>
<dbReference type="InterPro" id="IPR008884">
    <property type="entry name" value="TylF_MeTrfase"/>
</dbReference>
<evidence type="ECO:0000313" key="2">
    <source>
        <dbReference type="EMBL" id="CAD9255525.1"/>
    </source>
</evidence>
<dbReference type="EMBL" id="HBGJ01021391">
    <property type="protein sequence ID" value="CAD9255517.1"/>
    <property type="molecule type" value="Transcribed_RNA"/>
</dbReference>